<protein>
    <submittedName>
        <fullName evidence="1">Uncharacterized protein</fullName>
    </submittedName>
</protein>
<organism evidence="1 2">
    <name type="scientific">Diploptera punctata</name>
    <name type="common">Pacific beetle cockroach</name>
    <dbReference type="NCBI Taxonomy" id="6984"/>
    <lineage>
        <taxon>Eukaryota</taxon>
        <taxon>Metazoa</taxon>
        <taxon>Ecdysozoa</taxon>
        <taxon>Arthropoda</taxon>
        <taxon>Hexapoda</taxon>
        <taxon>Insecta</taxon>
        <taxon>Pterygota</taxon>
        <taxon>Neoptera</taxon>
        <taxon>Polyneoptera</taxon>
        <taxon>Dictyoptera</taxon>
        <taxon>Blattodea</taxon>
        <taxon>Blaberoidea</taxon>
        <taxon>Blaberidae</taxon>
        <taxon>Diplopterinae</taxon>
        <taxon>Diploptera</taxon>
    </lineage>
</organism>
<feature type="non-terminal residue" evidence="1">
    <location>
        <position position="169"/>
    </location>
</feature>
<comment type="caution">
    <text evidence="1">The sequence shown here is derived from an EMBL/GenBank/DDBJ whole genome shotgun (WGS) entry which is preliminary data.</text>
</comment>
<name>A0AAD7ZPC8_DIPPU</name>
<dbReference type="Proteomes" id="UP001233999">
    <property type="component" value="Unassembled WGS sequence"/>
</dbReference>
<sequence length="169" mass="19430">LRELSCTIPKEVDVKIDERVAILFRCPVDETTEIVFLSHFVAEKASPSPPGVKRCRKRKRMKASELIIDSLCPLTLTTKTQISDIKEILTVFLPKINKVDSVSQTIVELSSYFRVDSAESGQWITERGLSSVCHIELKGSFKHHVKQHYPNYRSEFFEDLYGGRRLFQQ</sequence>
<dbReference type="EMBL" id="JASPKZ010007440">
    <property type="protein sequence ID" value="KAJ9584238.1"/>
    <property type="molecule type" value="Genomic_DNA"/>
</dbReference>
<proteinExistence type="predicted"/>
<accession>A0AAD7ZPC8</accession>
<gene>
    <name evidence="1" type="ORF">L9F63_021417</name>
</gene>
<evidence type="ECO:0000313" key="2">
    <source>
        <dbReference type="Proteomes" id="UP001233999"/>
    </source>
</evidence>
<reference evidence="1" key="1">
    <citation type="journal article" date="2023" name="IScience">
        <title>Live-bearing cockroach genome reveals convergent evolutionary mechanisms linked to viviparity in insects and beyond.</title>
        <authorList>
            <person name="Fouks B."/>
            <person name="Harrison M.C."/>
            <person name="Mikhailova A.A."/>
            <person name="Marchal E."/>
            <person name="English S."/>
            <person name="Carruthers M."/>
            <person name="Jennings E.C."/>
            <person name="Chiamaka E.L."/>
            <person name="Frigard R.A."/>
            <person name="Pippel M."/>
            <person name="Attardo G.M."/>
            <person name="Benoit J.B."/>
            <person name="Bornberg-Bauer E."/>
            <person name="Tobe S.S."/>
        </authorList>
    </citation>
    <scope>NUCLEOTIDE SEQUENCE</scope>
    <source>
        <strain evidence="1">Stay&amp;Tobe</strain>
    </source>
</reference>
<evidence type="ECO:0000313" key="1">
    <source>
        <dbReference type="EMBL" id="KAJ9584238.1"/>
    </source>
</evidence>
<reference evidence="1" key="2">
    <citation type="submission" date="2023-05" db="EMBL/GenBank/DDBJ databases">
        <authorList>
            <person name="Fouks B."/>
        </authorList>
    </citation>
    <scope>NUCLEOTIDE SEQUENCE</scope>
    <source>
        <strain evidence="1">Stay&amp;Tobe</strain>
        <tissue evidence="1">Testes</tissue>
    </source>
</reference>
<feature type="non-terminal residue" evidence="1">
    <location>
        <position position="1"/>
    </location>
</feature>
<keyword evidence="2" id="KW-1185">Reference proteome</keyword>
<dbReference type="AlphaFoldDB" id="A0AAD7ZPC8"/>